<reference evidence="1" key="1">
    <citation type="submission" date="2022-05" db="EMBL/GenBank/DDBJ databases">
        <title>The Musa troglodytarum L. genome provides insights into the mechanism of non-climacteric behaviour and enrichment of carotenoids.</title>
        <authorList>
            <person name="Wang J."/>
        </authorList>
    </citation>
    <scope>NUCLEOTIDE SEQUENCE</scope>
    <source>
        <tissue evidence="1">Leaf</tissue>
    </source>
</reference>
<dbReference type="InterPro" id="IPR023278">
    <property type="entry name" value="Ethylene_insens-like_DNA-bd"/>
</dbReference>
<dbReference type="GO" id="GO:0003700">
    <property type="term" value="F:DNA-binding transcription factor activity"/>
    <property type="evidence" value="ECO:0007669"/>
    <property type="project" value="InterPro"/>
</dbReference>
<keyword evidence="2" id="KW-1185">Reference proteome</keyword>
<dbReference type="OrthoDB" id="10412953at2759"/>
<evidence type="ECO:0000313" key="2">
    <source>
        <dbReference type="Proteomes" id="UP001055439"/>
    </source>
</evidence>
<proteinExistence type="predicted"/>
<dbReference type="EMBL" id="CP097506">
    <property type="protein sequence ID" value="URD99873.1"/>
    <property type="molecule type" value="Genomic_DNA"/>
</dbReference>
<protein>
    <submittedName>
        <fullName evidence="1">Uncharacterized protein</fullName>
    </submittedName>
</protein>
<name>A0A9E7FTW9_9LILI</name>
<gene>
    <name evidence="1" type="ORF">MUK42_30647</name>
</gene>
<sequence length="265" mass="29176">MPDIAKIQRRVEKSKGLQDKITAKEIDIMDTVLGHELKTYLEPQCGTPPRLPPPLEGESHCTEQVTKGEFSPSSARIHVVENTSASETVKGQPTDRPQYSAMDVDTFTGVNFPCNWYGCAVLPDQTTGNLYRDGKGNLHHSQAPGCHIDSNPTSSINDVAYNADLWSTINQRNPNARLELFEKSLDVDQSLPPTLTELNTMETTNIVGELNSLIHPEMFPSDGTQSFELDLEDHDASVFSVTVDQTAAVSGQIPDCLLLHGVMWL</sequence>
<evidence type="ECO:0000313" key="1">
    <source>
        <dbReference type="EMBL" id="URD99873.1"/>
    </source>
</evidence>
<dbReference type="Proteomes" id="UP001055439">
    <property type="component" value="Chromosome 4"/>
</dbReference>
<dbReference type="SUPFAM" id="SSF116768">
    <property type="entry name" value="DNA-binding domain of EIN3-like"/>
    <property type="match status" value="1"/>
</dbReference>
<accession>A0A9E7FTW9</accession>
<dbReference type="GO" id="GO:0005634">
    <property type="term" value="C:nucleus"/>
    <property type="evidence" value="ECO:0007669"/>
    <property type="project" value="InterPro"/>
</dbReference>
<dbReference type="AlphaFoldDB" id="A0A9E7FTW9"/>
<organism evidence="1 2">
    <name type="scientific">Musa troglodytarum</name>
    <name type="common">fe'i banana</name>
    <dbReference type="NCBI Taxonomy" id="320322"/>
    <lineage>
        <taxon>Eukaryota</taxon>
        <taxon>Viridiplantae</taxon>
        <taxon>Streptophyta</taxon>
        <taxon>Embryophyta</taxon>
        <taxon>Tracheophyta</taxon>
        <taxon>Spermatophyta</taxon>
        <taxon>Magnoliopsida</taxon>
        <taxon>Liliopsida</taxon>
        <taxon>Zingiberales</taxon>
        <taxon>Musaceae</taxon>
        <taxon>Musa</taxon>
    </lineage>
</organism>
<dbReference type="Gene3D" id="1.10.3180.10">
    <property type="entry name" value="DNA-binding domain of EIN3-like"/>
    <property type="match status" value="1"/>
</dbReference>